<dbReference type="EMBL" id="CP091508">
    <property type="protein sequence ID" value="UOO82990.1"/>
    <property type="molecule type" value="Genomic_DNA"/>
</dbReference>
<evidence type="ECO:0000256" key="1">
    <source>
        <dbReference type="SAM" id="SignalP"/>
    </source>
</evidence>
<keyword evidence="3" id="KW-1185">Reference proteome</keyword>
<feature type="signal peptide" evidence="1">
    <location>
        <begin position="1"/>
        <end position="19"/>
    </location>
</feature>
<dbReference type="RefSeq" id="WP_244787228.1">
    <property type="nucleotide sequence ID" value="NZ_CP091508.1"/>
</dbReference>
<keyword evidence="1" id="KW-0732">Signal</keyword>
<reference evidence="2 3" key="1">
    <citation type="journal article" date="2022" name="Res Sq">
        <title>Evolution of multicellular longitudinally dividing oral cavity symbionts (Neisseriaceae).</title>
        <authorList>
            <person name="Nyongesa S."/>
            <person name="Weber P."/>
            <person name="Bernet E."/>
            <person name="Pullido F."/>
            <person name="Nieckarz M."/>
            <person name="Delaby M."/>
            <person name="Nieves C."/>
            <person name="Viehboeck T."/>
            <person name="Krause N."/>
            <person name="Rivera-Millot A."/>
            <person name="Nakamura A."/>
            <person name="Vischer N."/>
            <person name="VanNieuwenhze M."/>
            <person name="Brun Y."/>
            <person name="Cava F."/>
            <person name="Bulgheresi S."/>
            <person name="Veyrier F."/>
        </authorList>
    </citation>
    <scope>NUCLEOTIDE SEQUENCE [LARGE SCALE GENOMIC DNA]</scope>
    <source>
        <strain evidence="2 3">CCUG 63373m</strain>
    </source>
</reference>
<proteinExistence type="predicted"/>
<evidence type="ECO:0000313" key="2">
    <source>
        <dbReference type="EMBL" id="UOO82990.1"/>
    </source>
</evidence>
<feature type="chain" id="PRO_5045306549" evidence="1">
    <location>
        <begin position="20"/>
        <end position="48"/>
    </location>
</feature>
<organism evidence="2 3">
    <name type="scientific">Uruburuella testudinis</name>
    <dbReference type="NCBI Taxonomy" id="1282863"/>
    <lineage>
        <taxon>Bacteria</taxon>
        <taxon>Pseudomonadati</taxon>
        <taxon>Pseudomonadota</taxon>
        <taxon>Betaproteobacteria</taxon>
        <taxon>Neisseriales</taxon>
        <taxon>Neisseriaceae</taxon>
        <taxon>Uruburuella</taxon>
    </lineage>
</organism>
<dbReference type="Proteomes" id="UP000829817">
    <property type="component" value="Chromosome"/>
</dbReference>
<gene>
    <name evidence="2" type="ORF">LVJ83_05905</name>
</gene>
<sequence>MKTALTIIGLCAAFMAGIAAERFLAQDACLDNGGVYNHGICFTDKPMP</sequence>
<evidence type="ECO:0000313" key="3">
    <source>
        <dbReference type="Proteomes" id="UP000829817"/>
    </source>
</evidence>
<accession>A0ABY4DVD7</accession>
<name>A0ABY4DVD7_9NEIS</name>
<protein>
    <submittedName>
        <fullName evidence="2">Uncharacterized protein</fullName>
    </submittedName>
</protein>